<evidence type="ECO:0000313" key="2">
    <source>
        <dbReference type="Proteomes" id="UP000266188"/>
    </source>
</evidence>
<sequence>MCENWPCEVKNHKKKNCQVYDIQLDITNYGPFPNKYAAVFGAKMAFLDKASNRAVPAFLVNNTDDRIYFYIELHAPNDSDMVQMYKDLAARLEMILSRSMEDNGRIYLPNMEGSRMYFSQEFPDV</sequence>
<keyword evidence="2" id="KW-1185">Reference proteome</keyword>
<dbReference type="EMBL" id="MVGC01000205">
    <property type="protein sequence ID" value="RJE21786.1"/>
    <property type="molecule type" value="Genomic_DNA"/>
</dbReference>
<name>A0A3A2ZFL7_9EURO</name>
<protein>
    <submittedName>
        <fullName evidence="1">Uncharacterized protein</fullName>
    </submittedName>
</protein>
<dbReference type="OrthoDB" id="10505651at2759"/>
<evidence type="ECO:0000313" key="1">
    <source>
        <dbReference type="EMBL" id="RJE21786.1"/>
    </source>
</evidence>
<organism evidence="1 2">
    <name type="scientific">Aspergillus sclerotialis</name>
    <dbReference type="NCBI Taxonomy" id="2070753"/>
    <lineage>
        <taxon>Eukaryota</taxon>
        <taxon>Fungi</taxon>
        <taxon>Dikarya</taxon>
        <taxon>Ascomycota</taxon>
        <taxon>Pezizomycotina</taxon>
        <taxon>Eurotiomycetes</taxon>
        <taxon>Eurotiomycetidae</taxon>
        <taxon>Eurotiales</taxon>
        <taxon>Aspergillaceae</taxon>
        <taxon>Aspergillus</taxon>
        <taxon>Aspergillus subgen. Polypaecilum</taxon>
    </lineage>
</organism>
<proteinExistence type="predicted"/>
<accession>A0A3A2ZFL7</accession>
<gene>
    <name evidence="1" type="ORF">PHISCL_05877</name>
</gene>
<reference evidence="2" key="1">
    <citation type="submission" date="2017-02" db="EMBL/GenBank/DDBJ databases">
        <authorList>
            <person name="Tafer H."/>
            <person name="Lopandic K."/>
        </authorList>
    </citation>
    <scope>NUCLEOTIDE SEQUENCE [LARGE SCALE GENOMIC DNA]</scope>
    <source>
        <strain evidence="2">CBS 366.77</strain>
    </source>
</reference>
<dbReference type="AlphaFoldDB" id="A0A3A2ZFL7"/>
<dbReference type="Proteomes" id="UP000266188">
    <property type="component" value="Unassembled WGS sequence"/>
</dbReference>
<comment type="caution">
    <text evidence="1">The sequence shown here is derived from an EMBL/GenBank/DDBJ whole genome shotgun (WGS) entry which is preliminary data.</text>
</comment>